<evidence type="ECO:0000313" key="3">
    <source>
        <dbReference type="Proteomes" id="UP000242084"/>
    </source>
</evidence>
<keyword evidence="3" id="KW-1185">Reference proteome</keyword>
<dbReference type="KEGG" id="sste:SAMEA4384403_0801"/>
<dbReference type="AlphaFoldDB" id="A0A239YTL1"/>
<evidence type="ECO:0000313" key="2">
    <source>
        <dbReference type="EMBL" id="SNV62097.1"/>
    </source>
</evidence>
<feature type="transmembrane region" description="Helical" evidence="1">
    <location>
        <begin position="31"/>
        <end position="46"/>
    </location>
</feature>
<gene>
    <name evidence="2" type="ORF">SAMEA4384403_00801</name>
</gene>
<proteinExistence type="predicted"/>
<dbReference type="EMBL" id="LT906462">
    <property type="protein sequence ID" value="SNV62097.1"/>
    <property type="molecule type" value="Genomic_DNA"/>
</dbReference>
<sequence length="71" mass="8178">MKFKFSIIAITVLLIVLFVKSTIDTGSFDIVKLLGIIAIALLLFWADRKLERPVNKASLRRDIKKEFKNKE</sequence>
<dbReference type="Proteomes" id="UP000242084">
    <property type="component" value="Chromosome 1"/>
</dbReference>
<keyword evidence="1" id="KW-1133">Transmembrane helix</keyword>
<evidence type="ECO:0000256" key="1">
    <source>
        <dbReference type="SAM" id="Phobius"/>
    </source>
</evidence>
<protein>
    <submittedName>
        <fullName evidence="2">Uncharacterized protein</fullName>
    </submittedName>
</protein>
<name>A0A239YTL1_9STAP</name>
<organism evidence="2 3">
    <name type="scientific">Mammaliicoccus stepanovicii</name>
    <dbReference type="NCBI Taxonomy" id="643214"/>
    <lineage>
        <taxon>Bacteria</taxon>
        <taxon>Bacillati</taxon>
        <taxon>Bacillota</taxon>
        <taxon>Bacilli</taxon>
        <taxon>Bacillales</taxon>
        <taxon>Staphylococcaceae</taxon>
        <taxon>Mammaliicoccus</taxon>
    </lineage>
</organism>
<accession>A0A239YTL1</accession>
<reference evidence="2 3" key="1">
    <citation type="submission" date="2017-06" db="EMBL/GenBank/DDBJ databases">
        <authorList>
            <consortium name="Pathogen Informatics"/>
        </authorList>
    </citation>
    <scope>NUCLEOTIDE SEQUENCE [LARGE SCALE GENOMIC DNA]</scope>
    <source>
        <strain evidence="2 3">NCTC13839</strain>
    </source>
</reference>
<keyword evidence="1" id="KW-0472">Membrane</keyword>
<dbReference type="OrthoDB" id="2418269at2"/>
<keyword evidence="1" id="KW-0812">Transmembrane</keyword>
<dbReference type="RefSeq" id="WP_095087063.1">
    <property type="nucleotide sequence ID" value="NZ_BMDM01000006.1"/>
</dbReference>